<dbReference type="Gene3D" id="3.30.1340.10">
    <property type="entry name" value="HPr-like"/>
    <property type="match status" value="1"/>
</dbReference>
<dbReference type="SUPFAM" id="SSF55594">
    <property type="entry name" value="HPr-like"/>
    <property type="match status" value="1"/>
</dbReference>
<dbReference type="Proteomes" id="UP000095679">
    <property type="component" value="Unassembled WGS sequence"/>
</dbReference>
<evidence type="ECO:0000256" key="1">
    <source>
        <dbReference type="ARBA" id="ARBA00003681"/>
    </source>
</evidence>
<accession>A0A174GI51</accession>
<dbReference type="GO" id="GO:0005737">
    <property type="term" value="C:cytoplasm"/>
    <property type="evidence" value="ECO:0007669"/>
    <property type="project" value="UniProtKB-SubCell"/>
</dbReference>
<comment type="function">
    <text evidence="1">General (non sugar-specific) component of the phosphoenolpyruvate-dependent sugar phosphotransferase system (sugar PTS). This major carbohydrate active-transport system catalyzes the phosphorylation of incoming sugar substrates concomitantly with their translocation across the cell membrane. The phosphoryl group from phosphoenolpyruvate (PEP) is transferred to the phosphoryl carrier protein HPr by enzyme I. Phospho-HPr then transfers it to the PTS EIIA domain.</text>
</comment>
<reference evidence="7 8" key="1">
    <citation type="submission" date="2015-09" db="EMBL/GenBank/DDBJ databases">
        <authorList>
            <consortium name="Pathogen Informatics"/>
        </authorList>
    </citation>
    <scope>NUCLEOTIDE SEQUENCE [LARGE SCALE GENOMIC DNA]</scope>
    <source>
        <strain evidence="7 8">2789STDY5834835</strain>
    </source>
</reference>
<dbReference type="GO" id="GO:0016740">
    <property type="term" value="F:transferase activity"/>
    <property type="evidence" value="ECO:0007669"/>
    <property type="project" value="UniProtKB-KW"/>
</dbReference>
<comment type="subcellular location">
    <subcellularLocation>
        <location evidence="2">Cytoplasm</location>
    </subcellularLocation>
</comment>
<dbReference type="EMBL" id="CYZL01000018">
    <property type="protein sequence ID" value="CUO60115.1"/>
    <property type="molecule type" value="Genomic_DNA"/>
</dbReference>
<feature type="domain" description="HPr" evidence="6">
    <location>
        <begin position="16"/>
        <end position="100"/>
    </location>
</feature>
<dbReference type="PANTHER" id="PTHR33705">
    <property type="entry name" value="PHOSPHOCARRIER PROTEIN HPR"/>
    <property type="match status" value="1"/>
</dbReference>
<name>A0A174GI51_9FIRM</name>
<sequence length="100" mass="11500">MYWEVPRGTNYGEKVMRKFKYTIKEEQGIHARPASFLIQEARTYESRITLRVKGKEADASNIIAVMALDVMCGQKVEVEICGTDEGVAYRGMKKFFEENL</sequence>
<dbReference type="PROSITE" id="PS00369">
    <property type="entry name" value="PTS_HPR_HIS"/>
    <property type="match status" value="1"/>
</dbReference>
<evidence type="ECO:0000256" key="5">
    <source>
        <dbReference type="ARBA" id="ARBA00022683"/>
    </source>
</evidence>
<protein>
    <recommendedName>
        <fullName evidence="3">Phosphocarrier protein HPr</fullName>
    </recommendedName>
</protein>
<evidence type="ECO:0000313" key="8">
    <source>
        <dbReference type="Proteomes" id="UP000095679"/>
    </source>
</evidence>
<dbReference type="AlphaFoldDB" id="A0A174GI51"/>
<dbReference type="PRINTS" id="PR00107">
    <property type="entry name" value="PHOSPHOCPHPR"/>
</dbReference>
<keyword evidence="4" id="KW-0963">Cytoplasm</keyword>
<evidence type="ECO:0000256" key="2">
    <source>
        <dbReference type="ARBA" id="ARBA00004496"/>
    </source>
</evidence>
<organism evidence="7 8">
    <name type="scientific">Anaerobutyricum hallii</name>
    <dbReference type="NCBI Taxonomy" id="39488"/>
    <lineage>
        <taxon>Bacteria</taxon>
        <taxon>Bacillati</taxon>
        <taxon>Bacillota</taxon>
        <taxon>Clostridia</taxon>
        <taxon>Lachnospirales</taxon>
        <taxon>Lachnospiraceae</taxon>
        <taxon>Anaerobutyricum</taxon>
    </lineage>
</organism>
<dbReference type="InterPro" id="IPR050399">
    <property type="entry name" value="HPr"/>
</dbReference>
<keyword evidence="7" id="KW-0808">Transferase</keyword>
<dbReference type="PANTHER" id="PTHR33705:SF2">
    <property type="entry name" value="PHOSPHOCARRIER PROTEIN NPR"/>
    <property type="match status" value="1"/>
</dbReference>
<dbReference type="InterPro" id="IPR000032">
    <property type="entry name" value="HPr-like"/>
</dbReference>
<dbReference type="InterPro" id="IPR035895">
    <property type="entry name" value="HPr-like_sf"/>
</dbReference>
<proteinExistence type="predicted"/>
<evidence type="ECO:0000313" key="7">
    <source>
        <dbReference type="EMBL" id="CUO60115.1"/>
    </source>
</evidence>
<evidence type="ECO:0000256" key="4">
    <source>
        <dbReference type="ARBA" id="ARBA00022490"/>
    </source>
</evidence>
<keyword evidence="5" id="KW-0598">Phosphotransferase system</keyword>
<dbReference type="CDD" id="cd00367">
    <property type="entry name" value="PTS-HPr_like"/>
    <property type="match status" value="1"/>
</dbReference>
<gene>
    <name evidence="7" type="primary">ptsH_2</name>
    <name evidence="7" type="ORF">ERS852450_02061</name>
</gene>
<dbReference type="Pfam" id="PF00381">
    <property type="entry name" value="PTS-HPr"/>
    <property type="match status" value="1"/>
</dbReference>
<evidence type="ECO:0000259" key="6">
    <source>
        <dbReference type="PROSITE" id="PS51350"/>
    </source>
</evidence>
<dbReference type="GO" id="GO:0009401">
    <property type="term" value="P:phosphoenolpyruvate-dependent sugar phosphotransferase system"/>
    <property type="evidence" value="ECO:0007669"/>
    <property type="project" value="UniProtKB-KW"/>
</dbReference>
<dbReference type="PROSITE" id="PS51350">
    <property type="entry name" value="PTS_HPR_DOM"/>
    <property type="match status" value="1"/>
</dbReference>
<evidence type="ECO:0000256" key="3">
    <source>
        <dbReference type="ARBA" id="ARBA00020422"/>
    </source>
</evidence>
<dbReference type="NCBIfam" id="TIGR01003">
    <property type="entry name" value="PTS_HPr_family"/>
    <property type="match status" value="1"/>
</dbReference>
<dbReference type="InterPro" id="IPR001020">
    <property type="entry name" value="PTS_HPr_His_P_site"/>
</dbReference>